<dbReference type="Proteomes" id="UP001430953">
    <property type="component" value="Unassembled WGS sequence"/>
</dbReference>
<dbReference type="EMBL" id="JADYXP020000001">
    <property type="protein sequence ID" value="KAL0132762.1"/>
    <property type="molecule type" value="Genomic_DNA"/>
</dbReference>
<reference evidence="2 3" key="1">
    <citation type="submission" date="2023-03" db="EMBL/GenBank/DDBJ databases">
        <title>High recombination rates correlate with genetic variation in Cardiocondyla obscurior ants.</title>
        <authorList>
            <person name="Errbii M."/>
        </authorList>
    </citation>
    <scope>NUCLEOTIDE SEQUENCE [LARGE SCALE GENOMIC DNA]</scope>
    <source>
        <strain evidence="2">Alpha-2009</strain>
        <tissue evidence="2">Whole body</tissue>
    </source>
</reference>
<evidence type="ECO:0000256" key="1">
    <source>
        <dbReference type="SAM" id="MobiDB-lite"/>
    </source>
</evidence>
<name>A0AAW2H054_9HYME</name>
<gene>
    <name evidence="2" type="ORF">PUN28_000477</name>
</gene>
<keyword evidence="3" id="KW-1185">Reference proteome</keyword>
<feature type="region of interest" description="Disordered" evidence="1">
    <location>
        <begin position="92"/>
        <end position="113"/>
    </location>
</feature>
<evidence type="ECO:0000313" key="3">
    <source>
        <dbReference type="Proteomes" id="UP001430953"/>
    </source>
</evidence>
<proteinExistence type="predicted"/>
<sequence length="113" mass="13496">MNIHPSFTLKQQSQKFETTFASAPRLLQPKSLTRNVTKRFVFYQKKSVAHTLYYIIGRVRTCLESVDESLRFSVANISRRLEHRLESLARRENLRKERKKKKKERTKQRALCN</sequence>
<feature type="compositionally biased region" description="Basic residues" evidence="1">
    <location>
        <begin position="96"/>
        <end position="113"/>
    </location>
</feature>
<organism evidence="2 3">
    <name type="scientific">Cardiocondyla obscurior</name>
    <dbReference type="NCBI Taxonomy" id="286306"/>
    <lineage>
        <taxon>Eukaryota</taxon>
        <taxon>Metazoa</taxon>
        <taxon>Ecdysozoa</taxon>
        <taxon>Arthropoda</taxon>
        <taxon>Hexapoda</taxon>
        <taxon>Insecta</taxon>
        <taxon>Pterygota</taxon>
        <taxon>Neoptera</taxon>
        <taxon>Endopterygota</taxon>
        <taxon>Hymenoptera</taxon>
        <taxon>Apocrita</taxon>
        <taxon>Aculeata</taxon>
        <taxon>Formicoidea</taxon>
        <taxon>Formicidae</taxon>
        <taxon>Myrmicinae</taxon>
        <taxon>Cardiocondyla</taxon>
    </lineage>
</organism>
<accession>A0AAW2H054</accession>
<protein>
    <submittedName>
        <fullName evidence="2">Uncharacterized protein</fullName>
    </submittedName>
</protein>
<dbReference type="AlphaFoldDB" id="A0AAW2H054"/>
<evidence type="ECO:0000313" key="2">
    <source>
        <dbReference type="EMBL" id="KAL0132762.1"/>
    </source>
</evidence>
<comment type="caution">
    <text evidence="2">The sequence shown here is derived from an EMBL/GenBank/DDBJ whole genome shotgun (WGS) entry which is preliminary data.</text>
</comment>